<comment type="caution">
    <text evidence="10">The sequence shown here is derived from an EMBL/GenBank/DDBJ whole genome shotgun (WGS) entry which is preliminary data.</text>
</comment>
<dbReference type="GO" id="GO:0004674">
    <property type="term" value="F:protein serine/threonine kinase activity"/>
    <property type="evidence" value="ECO:0007669"/>
    <property type="project" value="UniProtKB-EC"/>
</dbReference>
<feature type="domain" description="Protein kinase" evidence="9">
    <location>
        <begin position="12"/>
        <end position="269"/>
    </location>
</feature>
<feature type="region of interest" description="Disordered" evidence="8">
    <location>
        <begin position="370"/>
        <end position="389"/>
    </location>
</feature>
<keyword evidence="11" id="KW-1185">Reference proteome</keyword>
<gene>
    <name evidence="10" type="ORF">ACH4OY_12405</name>
</gene>
<dbReference type="EC" id="2.7.11.1" evidence="1"/>
<evidence type="ECO:0000256" key="4">
    <source>
        <dbReference type="ARBA" id="ARBA00022741"/>
    </source>
</evidence>
<evidence type="ECO:0000313" key="11">
    <source>
        <dbReference type="Proteomes" id="UP001611075"/>
    </source>
</evidence>
<accession>A0ABW7SKQ8</accession>
<feature type="region of interest" description="Disordered" evidence="8">
    <location>
        <begin position="272"/>
        <end position="331"/>
    </location>
</feature>
<dbReference type="SMART" id="SM00220">
    <property type="entry name" value="S_TKc"/>
    <property type="match status" value="1"/>
</dbReference>
<dbReference type="PANTHER" id="PTHR43289">
    <property type="entry name" value="MITOGEN-ACTIVATED PROTEIN KINASE KINASE KINASE 20-RELATED"/>
    <property type="match status" value="1"/>
</dbReference>
<keyword evidence="4 7" id="KW-0547">Nucleotide-binding</keyword>
<dbReference type="InterPro" id="IPR000719">
    <property type="entry name" value="Prot_kinase_dom"/>
</dbReference>
<name>A0ABW7SKQ8_9ACTN</name>
<evidence type="ECO:0000256" key="1">
    <source>
        <dbReference type="ARBA" id="ARBA00012513"/>
    </source>
</evidence>
<dbReference type="Gene3D" id="1.10.510.10">
    <property type="entry name" value="Transferase(Phosphotransferase) domain 1"/>
    <property type="match status" value="1"/>
</dbReference>
<dbReference type="PROSITE" id="PS00107">
    <property type="entry name" value="PROTEIN_KINASE_ATP"/>
    <property type="match status" value="1"/>
</dbReference>
<feature type="compositionally biased region" description="Pro residues" evidence="8">
    <location>
        <begin position="300"/>
        <end position="331"/>
    </location>
</feature>
<dbReference type="Gene3D" id="3.30.200.20">
    <property type="entry name" value="Phosphorylase Kinase, domain 1"/>
    <property type="match status" value="1"/>
</dbReference>
<keyword evidence="2" id="KW-0723">Serine/threonine-protein kinase</keyword>
<evidence type="ECO:0000256" key="7">
    <source>
        <dbReference type="PROSITE-ProRule" id="PRU10141"/>
    </source>
</evidence>
<sequence length="518" mass="53340">MLHSGLRLGGRYRLDTRIGAGGMGEVWRAVDEVLGRVVAVKAMLPEVADEPDFARRFLAEAKAMASVNHPAVASIHDYGRSDGVTFLVMEFVDGESLAGVLRRSGRLAPEEVMRLIAEAADGLQAVHDCGIVHRDVKPANLLIRRNGSVLITDFGISRTWDGTHLTVSGAVLGTPSYLSPEQVLGQPATALSDVYALGLTAYECLAGHRPFAGDSPYAMALQRVQFAPRPLGADLPAPVLAVVGRALATDPAGRWACAAELAAAARSAVDGRAAADGRSGPGGHRPSPAPAAPGAAVSSPPGPAWPGTGPPAAPGAAVPSPPGQLWPGTAPPVPAVGPRTVRRRWPLVAALLAIVLVGGVAVWQAGVGRGDGPGSGTGPQRPSTASTDDAARQAGFTACGATFCPNSPLCWRGLTSVSGNAMPPRRVDCTADHAWETFAATYLPADAVDVPQDELMARADVGAACSASVMAARSGGRTTTAWVREAWPIQLTGTEVWLVHCLARPETGDPSGSAFSAR</sequence>
<protein>
    <recommendedName>
        <fullName evidence="1">non-specific serine/threonine protein kinase</fullName>
        <ecNumber evidence="1">2.7.11.1</ecNumber>
    </recommendedName>
</protein>
<dbReference type="Proteomes" id="UP001611075">
    <property type="component" value="Unassembled WGS sequence"/>
</dbReference>
<evidence type="ECO:0000313" key="10">
    <source>
        <dbReference type="EMBL" id="MFI0793479.1"/>
    </source>
</evidence>
<evidence type="ECO:0000256" key="6">
    <source>
        <dbReference type="ARBA" id="ARBA00022840"/>
    </source>
</evidence>
<evidence type="ECO:0000256" key="5">
    <source>
        <dbReference type="ARBA" id="ARBA00022777"/>
    </source>
</evidence>
<dbReference type="EMBL" id="JBIRPU010000006">
    <property type="protein sequence ID" value="MFI0793479.1"/>
    <property type="molecule type" value="Genomic_DNA"/>
</dbReference>
<keyword evidence="5 10" id="KW-0418">Kinase</keyword>
<dbReference type="PROSITE" id="PS50011">
    <property type="entry name" value="PROTEIN_KINASE_DOM"/>
    <property type="match status" value="1"/>
</dbReference>
<dbReference type="PROSITE" id="PS00108">
    <property type="entry name" value="PROTEIN_KINASE_ST"/>
    <property type="match status" value="1"/>
</dbReference>
<evidence type="ECO:0000256" key="8">
    <source>
        <dbReference type="SAM" id="MobiDB-lite"/>
    </source>
</evidence>
<evidence type="ECO:0000259" key="9">
    <source>
        <dbReference type="PROSITE" id="PS50011"/>
    </source>
</evidence>
<dbReference type="RefSeq" id="WP_396678944.1">
    <property type="nucleotide sequence ID" value="NZ_JBIRPU010000006.1"/>
</dbReference>
<keyword evidence="3 10" id="KW-0808">Transferase</keyword>
<dbReference type="InterPro" id="IPR017441">
    <property type="entry name" value="Protein_kinase_ATP_BS"/>
</dbReference>
<organism evidence="10 11">
    <name type="scientific">Micromonospora rubida</name>
    <dbReference type="NCBI Taxonomy" id="2697657"/>
    <lineage>
        <taxon>Bacteria</taxon>
        <taxon>Bacillati</taxon>
        <taxon>Actinomycetota</taxon>
        <taxon>Actinomycetes</taxon>
        <taxon>Micromonosporales</taxon>
        <taxon>Micromonosporaceae</taxon>
        <taxon>Micromonospora</taxon>
    </lineage>
</organism>
<dbReference type="CDD" id="cd14014">
    <property type="entry name" value="STKc_PknB_like"/>
    <property type="match status" value="1"/>
</dbReference>
<evidence type="ECO:0000256" key="3">
    <source>
        <dbReference type="ARBA" id="ARBA00022679"/>
    </source>
</evidence>
<keyword evidence="6 7" id="KW-0067">ATP-binding</keyword>
<dbReference type="SUPFAM" id="SSF56112">
    <property type="entry name" value="Protein kinase-like (PK-like)"/>
    <property type="match status" value="1"/>
</dbReference>
<proteinExistence type="predicted"/>
<dbReference type="PANTHER" id="PTHR43289:SF6">
    <property type="entry name" value="SERINE_THREONINE-PROTEIN KINASE NEKL-3"/>
    <property type="match status" value="1"/>
</dbReference>
<dbReference type="InterPro" id="IPR011009">
    <property type="entry name" value="Kinase-like_dom_sf"/>
</dbReference>
<dbReference type="Pfam" id="PF00069">
    <property type="entry name" value="Pkinase"/>
    <property type="match status" value="1"/>
</dbReference>
<reference evidence="10 11" key="1">
    <citation type="submission" date="2024-10" db="EMBL/GenBank/DDBJ databases">
        <title>The Natural Products Discovery Center: Release of the First 8490 Sequenced Strains for Exploring Actinobacteria Biosynthetic Diversity.</title>
        <authorList>
            <person name="Kalkreuter E."/>
            <person name="Kautsar S.A."/>
            <person name="Yang D."/>
            <person name="Bader C.D."/>
            <person name="Teijaro C.N."/>
            <person name="Fluegel L."/>
            <person name="Davis C.M."/>
            <person name="Simpson J.R."/>
            <person name="Lauterbach L."/>
            <person name="Steele A.D."/>
            <person name="Gui C."/>
            <person name="Meng S."/>
            <person name="Li G."/>
            <person name="Viehrig K."/>
            <person name="Ye F."/>
            <person name="Su P."/>
            <person name="Kiefer A.F."/>
            <person name="Nichols A."/>
            <person name="Cepeda A.J."/>
            <person name="Yan W."/>
            <person name="Fan B."/>
            <person name="Jiang Y."/>
            <person name="Adhikari A."/>
            <person name="Zheng C.-J."/>
            <person name="Schuster L."/>
            <person name="Cowan T.M."/>
            <person name="Smanski M.J."/>
            <person name="Chevrette M.G."/>
            <person name="De Carvalho L.P.S."/>
            <person name="Shen B."/>
        </authorList>
    </citation>
    <scope>NUCLEOTIDE SEQUENCE [LARGE SCALE GENOMIC DNA]</scope>
    <source>
        <strain evidence="10 11">NPDC021253</strain>
    </source>
</reference>
<evidence type="ECO:0000256" key="2">
    <source>
        <dbReference type="ARBA" id="ARBA00022527"/>
    </source>
</evidence>
<dbReference type="InterPro" id="IPR008271">
    <property type="entry name" value="Ser/Thr_kinase_AS"/>
</dbReference>
<feature type="binding site" evidence="7">
    <location>
        <position position="41"/>
    </location>
    <ligand>
        <name>ATP</name>
        <dbReference type="ChEBI" id="CHEBI:30616"/>
    </ligand>
</feature>